<feature type="transmembrane region" description="Helical" evidence="1">
    <location>
        <begin position="6"/>
        <end position="24"/>
    </location>
</feature>
<proteinExistence type="predicted"/>
<dbReference type="RefSeq" id="WP_112784425.1">
    <property type="nucleotide sequence ID" value="NZ_CP030041.1"/>
</dbReference>
<keyword evidence="1" id="KW-1133">Transmembrane helix</keyword>
<keyword evidence="1" id="KW-0812">Transmembrane</keyword>
<reference evidence="2 3" key="1">
    <citation type="submission" date="2018-06" db="EMBL/GenBank/DDBJ databases">
        <title>Echinicola strongylocentroti sp. nov., isolated from a sea urchin Strongylocentrotus intermedius.</title>
        <authorList>
            <person name="Bae S.S."/>
        </authorList>
    </citation>
    <scope>NUCLEOTIDE SEQUENCE [LARGE SCALE GENOMIC DNA]</scope>
    <source>
        <strain evidence="2 3">MEBiC08714</strain>
    </source>
</reference>
<keyword evidence="3" id="KW-1185">Reference proteome</keyword>
<accession>A0A2Z4IKI2</accession>
<dbReference type="InterPro" id="IPR046525">
    <property type="entry name" value="DUF6702"/>
</dbReference>
<evidence type="ECO:0000313" key="2">
    <source>
        <dbReference type="EMBL" id="AWW31048.1"/>
    </source>
</evidence>
<gene>
    <name evidence="2" type="ORF">DN752_13455</name>
</gene>
<dbReference type="KEGG" id="est:DN752_13455"/>
<evidence type="ECO:0000313" key="3">
    <source>
        <dbReference type="Proteomes" id="UP000248688"/>
    </source>
</evidence>
<name>A0A2Z4IKI2_9BACT</name>
<dbReference type="EMBL" id="CP030041">
    <property type="protein sequence ID" value="AWW31048.1"/>
    <property type="molecule type" value="Genomic_DNA"/>
</dbReference>
<organism evidence="2 3">
    <name type="scientific">Echinicola strongylocentroti</name>
    <dbReference type="NCBI Taxonomy" id="1795355"/>
    <lineage>
        <taxon>Bacteria</taxon>
        <taxon>Pseudomonadati</taxon>
        <taxon>Bacteroidota</taxon>
        <taxon>Cytophagia</taxon>
        <taxon>Cytophagales</taxon>
        <taxon>Cyclobacteriaceae</taxon>
        <taxon>Echinicola</taxon>
    </lineage>
</organism>
<dbReference type="Proteomes" id="UP000248688">
    <property type="component" value="Chromosome"/>
</dbReference>
<protein>
    <submittedName>
        <fullName evidence="2">Uncharacterized protein</fullName>
    </submittedName>
</protein>
<sequence>MLYNYIVSMIIGWVVYFHPFYISVTDISYNETSQSLEIAQKIFWDDLEVALGNVTGERVDFMNPADPEGMSKRIKKYLLEHNHITVNGKEASLVYLGFEVEEDAAWFYLEATAITKPGEVVVTNEILISDYPDQRNMVNFYVDDTPKTLILHKDNEVGELSF</sequence>
<dbReference type="AlphaFoldDB" id="A0A2Z4IKI2"/>
<dbReference type="Pfam" id="PF20420">
    <property type="entry name" value="DUF6702"/>
    <property type="match status" value="1"/>
</dbReference>
<evidence type="ECO:0000256" key="1">
    <source>
        <dbReference type="SAM" id="Phobius"/>
    </source>
</evidence>
<dbReference type="OrthoDB" id="5735516at2"/>
<keyword evidence="1" id="KW-0472">Membrane</keyword>